<dbReference type="InterPro" id="IPR036259">
    <property type="entry name" value="MFS_trans_sf"/>
</dbReference>
<dbReference type="GO" id="GO:0016020">
    <property type="term" value="C:membrane"/>
    <property type="evidence" value="ECO:0007669"/>
    <property type="project" value="TreeGrafter"/>
</dbReference>
<dbReference type="InterPro" id="IPR020846">
    <property type="entry name" value="MFS_dom"/>
</dbReference>
<feature type="transmembrane region" description="Helical" evidence="7">
    <location>
        <begin position="100"/>
        <end position="121"/>
    </location>
</feature>
<keyword evidence="6 7" id="KW-0472">Membrane</keyword>
<name>A0A4Q1CCL7_9BACT</name>
<dbReference type="PANTHER" id="PTHR23514">
    <property type="entry name" value="BYPASS OF STOP CODON PROTEIN 6"/>
    <property type="match status" value="1"/>
</dbReference>
<evidence type="ECO:0000256" key="1">
    <source>
        <dbReference type="ARBA" id="ARBA00004127"/>
    </source>
</evidence>
<dbReference type="Pfam" id="PF07690">
    <property type="entry name" value="MFS_1"/>
    <property type="match status" value="1"/>
</dbReference>
<feature type="transmembrane region" description="Helical" evidence="7">
    <location>
        <begin position="320"/>
        <end position="342"/>
    </location>
</feature>
<evidence type="ECO:0000256" key="5">
    <source>
        <dbReference type="ARBA" id="ARBA00022989"/>
    </source>
</evidence>
<feature type="transmembrane region" description="Helical" evidence="7">
    <location>
        <begin position="229"/>
        <end position="250"/>
    </location>
</feature>
<evidence type="ECO:0000256" key="3">
    <source>
        <dbReference type="ARBA" id="ARBA00022448"/>
    </source>
</evidence>
<feature type="transmembrane region" description="Helical" evidence="7">
    <location>
        <begin position="133"/>
        <end position="152"/>
    </location>
</feature>
<feature type="transmembrane region" description="Helical" evidence="7">
    <location>
        <begin position="262"/>
        <end position="283"/>
    </location>
</feature>
<dbReference type="Proteomes" id="UP000290218">
    <property type="component" value="Unassembled WGS sequence"/>
</dbReference>
<dbReference type="InterPro" id="IPR011701">
    <property type="entry name" value="MFS"/>
</dbReference>
<dbReference type="GO" id="GO:0012505">
    <property type="term" value="C:endomembrane system"/>
    <property type="evidence" value="ECO:0007669"/>
    <property type="project" value="UniProtKB-SubCell"/>
</dbReference>
<organism evidence="9 10">
    <name type="scientific">Oleiharenicola lentus</name>
    <dbReference type="NCBI Taxonomy" id="2508720"/>
    <lineage>
        <taxon>Bacteria</taxon>
        <taxon>Pseudomonadati</taxon>
        <taxon>Verrucomicrobiota</taxon>
        <taxon>Opitutia</taxon>
        <taxon>Opitutales</taxon>
        <taxon>Opitutaceae</taxon>
        <taxon>Oleiharenicola</taxon>
    </lineage>
</organism>
<evidence type="ECO:0000313" key="10">
    <source>
        <dbReference type="Proteomes" id="UP000290218"/>
    </source>
</evidence>
<keyword evidence="10" id="KW-1185">Reference proteome</keyword>
<dbReference type="OrthoDB" id="9783757at2"/>
<dbReference type="SUPFAM" id="SSF103473">
    <property type="entry name" value="MFS general substrate transporter"/>
    <property type="match status" value="1"/>
</dbReference>
<feature type="transmembrane region" description="Helical" evidence="7">
    <location>
        <begin position="380"/>
        <end position="397"/>
    </location>
</feature>
<feature type="transmembrane region" description="Helical" evidence="7">
    <location>
        <begin position="197"/>
        <end position="217"/>
    </location>
</feature>
<dbReference type="Gene3D" id="1.20.1250.20">
    <property type="entry name" value="MFS general substrate transporter like domains"/>
    <property type="match status" value="1"/>
</dbReference>
<protein>
    <submittedName>
        <fullName evidence="9">MFS transporter</fullName>
    </submittedName>
</protein>
<proteinExistence type="inferred from homology"/>
<reference evidence="9 10" key="1">
    <citation type="submission" date="2019-01" db="EMBL/GenBank/DDBJ databases">
        <title>Lacunisphaera sp. strain TWA-58.</title>
        <authorList>
            <person name="Chen W.-M."/>
        </authorList>
    </citation>
    <scope>NUCLEOTIDE SEQUENCE [LARGE SCALE GENOMIC DNA]</scope>
    <source>
        <strain evidence="9 10">TWA-58</strain>
    </source>
</reference>
<evidence type="ECO:0000313" key="9">
    <source>
        <dbReference type="EMBL" id="RXK56780.1"/>
    </source>
</evidence>
<evidence type="ECO:0000256" key="7">
    <source>
        <dbReference type="SAM" id="Phobius"/>
    </source>
</evidence>
<dbReference type="InterPro" id="IPR051788">
    <property type="entry name" value="MFS_Transporter"/>
</dbReference>
<dbReference type="AlphaFoldDB" id="A0A4Q1CCL7"/>
<comment type="subcellular location">
    <subcellularLocation>
        <location evidence="1">Endomembrane system</location>
        <topology evidence="1">Multi-pass membrane protein</topology>
    </subcellularLocation>
</comment>
<sequence length="407" mass="42753">MNPSRLFTASCAALIVTAMSFALRGGATGDWIKEFNLTNEQAGWVNGTAFWGFTLAMVFGGPLVDALGFKRILSIAFIGHLGGILLTIFAWDFWSLFGGTLLFGIANGSVEAACNPLVATLYPKDQTTKLNHFHVWFPGGIVIGGLLAYLFGNMGLGWKAQFATMLLPLAAYAFMFLGQEMPKTERVQRGESTGSMFAACLAPGFILMVGCMLLTASTELGSGQWIPNILSHAGVSGILVLVWINGLMAVGRMFAGPFVHKLSPIGMLVMSAILSTLGLYAMSHSTGNMLFVAATVFAFGVCFFWPTMVGYVAENYPKTGALGMAIIGGAGMFSVSFVLPIIGKWYDAGIAERTPAGAAPTGDALAAIQAAAGLDALGKVAILPVALTVIFVLIAVLKKKPAANAAH</sequence>
<evidence type="ECO:0000256" key="2">
    <source>
        <dbReference type="ARBA" id="ARBA00008335"/>
    </source>
</evidence>
<feature type="transmembrane region" description="Helical" evidence="7">
    <location>
        <begin position="75"/>
        <end position="94"/>
    </location>
</feature>
<comment type="caution">
    <text evidence="9">The sequence shown here is derived from an EMBL/GenBank/DDBJ whole genome shotgun (WGS) entry which is preliminary data.</text>
</comment>
<feature type="domain" description="Major facilitator superfamily (MFS) profile" evidence="8">
    <location>
        <begin position="6"/>
        <end position="403"/>
    </location>
</feature>
<dbReference type="PANTHER" id="PTHR23514:SF3">
    <property type="entry name" value="BYPASS OF STOP CODON PROTEIN 6"/>
    <property type="match status" value="1"/>
</dbReference>
<comment type="similarity">
    <text evidence="2">Belongs to the major facilitator superfamily.</text>
</comment>
<keyword evidence="4 7" id="KW-0812">Transmembrane</keyword>
<dbReference type="PROSITE" id="PS50850">
    <property type="entry name" value="MFS"/>
    <property type="match status" value="1"/>
</dbReference>
<dbReference type="EMBL" id="SDHX01000001">
    <property type="protein sequence ID" value="RXK56780.1"/>
    <property type="molecule type" value="Genomic_DNA"/>
</dbReference>
<keyword evidence="3" id="KW-0813">Transport</keyword>
<evidence type="ECO:0000259" key="8">
    <source>
        <dbReference type="PROSITE" id="PS50850"/>
    </source>
</evidence>
<dbReference type="RefSeq" id="WP_129048146.1">
    <property type="nucleotide sequence ID" value="NZ_SDHX01000001.1"/>
</dbReference>
<dbReference type="GO" id="GO:0022857">
    <property type="term" value="F:transmembrane transporter activity"/>
    <property type="evidence" value="ECO:0007669"/>
    <property type="project" value="InterPro"/>
</dbReference>
<keyword evidence="5 7" id="KW-1133">Transmembrane helix</keyword>
<feature type="transmembrane region" description="Helical" evidence="7">
    <location>
        <begin position="158"/>
        <end position="177"/>
    </location>
</feature>
<accession>A0A4Q1CCL7</accession>
<evidence type="ECO:0000256" key="4">
    <source>
        <dbReference type="ARBA" id="ARBA00022692"/>
    </source>
</evidence>
<evidence type="ECO:0000256" key="6">
    <source>
        <dbReference type="ARBA" id="ARBA00023136"/>
    </source>
</evidence>
<gene>
    <name evidence="9" type="ORF">ESB00_13190</name>
</gene>
<feature type="transmembrane region" description="Helical" evidence="7">
    <location>
        <begin position="289"/>
        <end position="313"/>
    </location>
</feature>
<feature type="transmembrane region" description="Helical" evidence="7">
    <location>
        <begin position="49"/>
        <end position="68"/>
    </location>
</feature>